<dbReference type="Pfam" id="PF00270">
    <property type="entry name" value="DEAD"/>
    <property type="match status" value="1"/>
</dbReference>
<gene>
    <name evidence="8" type="ORF">K8U91_05610</name>
</gene>
<dbReference type="RefSeq" id="WP_273305953.1">
    <property type="nucleotide sequence ID" value="NZ_DYUD01000017.1"/>
</dbReference>
<feature type="domain" description="Helicase ATP-binding" evidence="6">
    <location>
        <begin position="28"/>
        <end position="196"/>
    </location>
</feature>
<dbReference type="GO" id="GO:0005524">
    <property type="term" value="F:ATP binding"/>
    <property type="evidence" value="ECO:0007669"/>
    <property type="project" value="UniProtKB-KW"/>
</dbReference>
<dbReference type="Gene3D" id="3.40.50.300">
    <property type="entry name" value="P-loop containing nucleotide triphosphate hydrolases"/>
    <property type="match status" value="2"/>
</dbReference>
<feature type="domain" description="Helicase C-terminal" evidence="7">
    <location>
        <begin position="222"/>
        <end position="375"/>
    </location>
</feature>
<protein>
    <submittedName>
        <fullName evidence="8">DEAD/DEAH box helicase</fullName>
    </submittedName>
</protein>
<dbReference type="PROSITE" id="PS51194">
    <property type="entry name" value="HELICASE_CTER"/>
    <property type="match status" value="1"/>
</dbReference>
<dbReference type="InterPro" id="IPR011545">
    <property type="entry name" value="DEAD/DEAH_box_helicase_dom"/>
</dbReference>
<organism evidence="8 9">
    <name type="scientific">Barnesiella viscericola</name>
    <dbReference type="NCBI Taxonomy" id="397865"/>
    <lineage>
        <taxon>Bacteria</taxon>
        <taxon>Pseudomonadati</taxon>
        <taxon>Bacteroidota</taxon>
        <taxon>Bacteroidia</taxon>
        <taxon>Bacteroidales</taxon>
        <taxon>Barnesiellaceae</taxon>
        <taxon>Barnesiella</taxon>
    </lineage>
</organism>
<dbReference type="SMART" id="SM00487">
    <property type="entry name" value="DEXDc"/>
    <property type="match status" value="1"/>
</dbReference>
<reference evidence="8" key="2">
    <citation type="submission" date="2021-09" db="EMBL/GenBank/DDBJ databases">
        <authorList>
            <person name="Gilroy R."/>
        </authorList>
    </citation>
    <scope>NUCLEOTIDE SEQUENCE</scope>
    <source>
        <strain evidence="8">CHK121-7720</strain>
    </source>
</reference>
<dbReference type="GO" id="GO:0003676">
    <property type="term" value="F:nucleic acid binding"/>
    <property type="evidence" value="ECO:0007669"/>
    <property type="project" value="InterPro"/>
</dbReference>
<keyword evidence="3 8" id="KW-0347">Helicase</keyword>
<keyword evidence="2" id="KW-0378">Hydrolase</keyword>
<name>A0A921MQX2_9BACT</name>
<dbReference type="GO" id="GO:0003724">
    <property type="term" value="F:RNA helicase activity"/>
    <property type="evidence" value="ECO:0007669"/>
    <property type="project" value="TreeGrafter"/>
</dbReference>
<dbReference type="PANTHER" id="PTHR47959:SF1">
    <property type="entry name" value="ATP-DEPENDENT RNA HELICASE DBPA"/>
    <property type="match status" value="1"/>
</dbReference>
<dbReference type="Pfam" id="PF00271">
    <property type="entry name" value="Helicase_C"/>
    <property type="match status" value="1"/>
</dbReference>
<dbReference type="SUPFAM" id="SSF52540">
    <property type="entry name" value="P-loop containing nucleoside triphosphate hydrolases"/>
    <property type="match status" value="1"/>
</dbReference>
<dbReference type="Proteomes" id="UP000757103">
    <property type="component" value="Unassembled WGS sequence"/>
</dbReference>
<dbReference type="GO" id="GO:0016787">
    <property type="term" value="F:hydrolase activity"/>
    <property type="evidence" value="ECO:0007669"/>
    <property type="project" value="UniProtKB-KW"/>
</dbReference>
<evidence type="ECO:0000256" key="2">
    <source>
        <dbReference type="ARBA" id="ARBA00022801"/>
    </source>
</evidence>
<evidence type="ECO:0000259" key="6">
    <source>
        <dbReference type="PROSITE" id="PS51192"/>
    </source>
</evidence>
<comment type="similarity">
    <text evidence="5">Belongs to the DEAD box helicase family.</text>
</comment>
<evidence type="ECO:0000256" key="1">
    <source>
        <dbReference type="ARBA" id="ARBA00022741"/>
    </source>
</evidence>
<evidence type="ECO:0000313" key="8">
    <source>
        <dbReference type="EMBL" id="HJG88935.1"/>
    </source>
</evidence>
<dbReference type="PROSITE" id="PS51192">
    <property type="entry name" value="HELICASE_ATP_BIND_1"/>
    <property type="match status" value="1"/>
</dbReference>
<evidence type="ECO:0000259" key="7">
    <source>
        <dbReference type="PROSITE" id="PS51194"/>
    </source>
</evidence>
<reference evidence="8" key="1">
    <citation type="journal article" date="2021" name="PeerJ">
        <title>Extensive microbial diversity within the chicken gut microbiome revealed by metagenomics and culture.</title>
        <authorList>
            <person name="Gilroy R."/>
            <person name="Ravi A."/>
            <person name="Getino M."/>
            <person name="Pursley I."/>
            <person name="Horton D.L."/>
            <person name="Alikhan N.F."/>
            <person name="Baker D."/>
            <person name="Gharbi K."/>
            <person name="Hall N."/>
            <person name="Watson M."/>
            <person name="Adriaenssens E.M."/>
            <person name="Foster-Nyarko E."/>
            <person name="Jarju S."/>
            <person name="Secka A."/>
            <person name="Antonio M."/>
            <person name="Oren A."/>
            <person name="Chaudhuri R.R."/>
            <person name="La Ragione R."/>
            <person name="Hildebrand F."/>
            <person name="Pallen M.J."/>
        </authorList>
    </citation>
    <scope>NUCLEOTIDE SEQUENCE</scope>
    <source>
        <strain evidence="8">CHK121-7720</strain>
    </source>
</reference>
<proteinExistence type="inferred from homology"/>
<dbReference type="Gene3D" id="3.30.70.330">
    <property type="match status" value="1"/>
</dbReference>
<dbReference type="InterPro" id="IPR001650">
    <property type="entry name" value="Helicase_C-like"/>
</dbReference>
<dbReference type="AlphaFoldDB" id="A0A921MQX2"/>
<dbReference type="CDD" id="cd00268">
    <property type="entry name" value="DEADc"/>
    <property type="match status" value="1"/>
</dbReference>
<dbReference type="Pfam" id="PF03880">
    <property type="entry name" value="DbpA"/>
    <property type="match status" value="1"/>
</dbReference>
<dbReference type="InterPro" id="IPR050079">
    <property type="entry name" value="DEAD_box_RNA_helicase"/>
</dbReference>
<dbReference type="SMART" id="SM00490">
    <property type="entry name" value="HELICc"/>
    <property type="match status" value="1"/>
</dbReference>
<dbReference type="InterPro" id="IPR014001">
    <property type="entry name" value="Helicase_ATP-bd"/>
</dbReference>
<dbReference type="CDD" id="cd18787">
    <property type="entry name" value="SF2_C_DEAD"/>
    <property type="match status" value="1"/>
</dbReference>
<evidence type="ECO:0000313" key="9">
    <source>
        <dbReference type="Proteomes" id="UP000757103"/>
    </source>
</evidence>
<sequence length="444" mass="49488">MKEISTLIEKACRNLNIESLNGMQKQMLETAQRPHDIILLSPTGSGKTLAFLLPVLQRIDPRAAGVQALVLVPSRELALQIESVLRKIAAGIKIVCCYGGHSVREESKSLAVAPALIVGTPGRIADHLRRGRLSLDTLDTLVLDEFDKCLALGFHDEMKEIIAPLKEVKKKILTSATDSESLPAFTALRRPVKLDFLGTKKSEETPTARLSLYRIDSPEKDKLDTLLVLLRNLKPALTLIFCNQRESVERVQQFLTDRGIIAEAFHGGMEQADRERALCKFRNHSSYICISTDLAARGLDIPEVKYIIHYHLPVDLESFTHRNGRTARMHAEGEAFMIVGPTEQLPEYARQATAFRLDPTANLLQTPPMATLHFAAGKKEKISKGDIVGFLTQKGGLTADEIGLIEVKDHYCYVAVARDKAHETLHRLRDEKIKGKKVKISFSY</sequence>
<dbReference type="InterPro" id="IPR027417">
    <property type="entry name" value="P-loop_NTPase"/>
</dbReference>
<dbReference type="EMBL" id="DYUD01000017">
    <property type="protein sequence ID" value="HJG88935.1"/>
    <property type="molecule type" value="Genomic_DNA"/>
</dbReference>
<comment type="caution">
    <text evidence="8">The sequence shown here is derived from an EMBL/GenBank/DDBJ whole genome shotgun (WGS) entry which is preliminary data.</text>
</comment>
<keyword evidence="1" id="KW-0547">Nucleotide-binding</keyword>
<dbReference type="InterPro" id="IPR044742">
    <property type="entry name" value="DEAD/DEAH_RhlB"/>
</dbReference>
<keyword evidence="4" id="KW-0067">ATP-binding</keyword>
<accession>A0A921MQX2</accession>
<dbReference type="InterPro" id="IPR005580">
    <property type="entry name" value="DbpA/CsdA_RNA-bd_dom"/>
</dbReference>
<dbReference type="PANTHER" id="PTHR47959">
    <property type="entry name" value="ATP-DEPENDENT RNA HELICASE RHLE-RELATED"/>
    <property type="match status" value="1"/>
</dbReference>
<evidence type="ECO:0000256" key="3">
    <source>
        <dbReference type="ARBA" id="ARBA00022806"/>
    </source>
</evidence>
<evidence type="ECO:0000256" key="5">
    <source>
        <dbReference type="ARBA" id="ARBA00038437"/>
    </source>
</evidence>
<dbReference type="InterPro" id="IPR012677">
    <property type="entry name" value="Nucleotide-bd_a/b_plait_sf"/>
</dbReference>
<dbReference type="GO" id="GO:0005829">
    <property type="term" value="C:cytosol"/>
    <property type="evidence" value="ECO:0007669"/>
    <property type="project" value="TreeGrafter"/>
</dbReference>
<evidence type="ECO:0000256" key="4">
    <source>
        <dbReference type="ARBA" id="ARBA00022840"/>
    </source>
</evidence>